<dbReference type="NCBIfam" id="NF004014">
    <property type="entry name" value="PRK05477.1-4"/>
    <property type="match status" value="1"/>
</dbReference>
<dbReference type="GO" id="GO:0050567">
    <property type="term" value="F:glutaminyl-tRNA synthase (glutamine-hydrolyzing) activity"/>
    <property type="evidence" value="ECO:0007669"/>
    <property type="project" value="UniProtKB-UniRule"/>
</dbReference>
<dbReference type="PANTHER" id="PTHR11659:SF0">
    <property type="entry name" value="GLUTAMYL-TRNA(GLN) AMIDOTRANSFERASE SUBUNIT B, MITOCHONDRIAL"/>
    <property type="match status" value="1"/>
</dbReference>
<dbReference type="GO" id="GO:0050566">
    <property type="term" value="F:asparaginyl-tRNA synthase (glutamine-hydrolyzing) activity"/>
    <property type="evidence" value="ECO:0007669"/>
    <property type="project" value="RHEA"/>
</dbReference>
<dbReference type="InterPro" id="IPR014746">
    <property type="entry name" value="Gln_synth/guanido_kin_cat_dom"/>
</dbReference>
<gene>
    <name evidence="10 12" type="primary">gatB</name>
    <name evidence="12" type="ORF">WOSG25_031080</name>
</gene>
<dbReference type="InterPro" id="IPR023168">
    <property type="entry name" value="GatB_Yqey_C_2"/>
</dbReference>
<reference evidence="13" key="1">
    <citation type="journal article" date="2014" name="Genome Announc.">
        <title>Draft genome sequence of Weissella oryzae SG25T, isolated from fermented rice grains.</title>
        <authorList>
            <person name="Tanizawa Y."/>
            <person name="Fujisawa T."/>
            <person name="Mochizuki T."/>
            <person name="Kaminuma E."/>
            <person name="Suzuki Y."/>
            <person name="Nakamura Y."/>
            <person name="Tohno M."/>
        </authorList>
    </citation>
    <scope>NUCLEOTIDE SEQUENCE [LARGE SCALE GENOMIC DNA]</scope>
    <source>
        <strain evidence="13">DSM 25784 / JCM 18191 / LMG 30913 / SG25</strain>
    </source>
</reference>
<dbReference type="eggNOG" id="COG0064">
    <property type="taxonomic scope" value="Bacteria"/>
</dbReference>
<evidence type="ECO:0000256" key="8">
    <source>
        <dbReference type="ARBA" id="ARBA00047380"/>
    </source>
</evidence>
<evidence type="ECO:0000256" key="10">
    <source>
        <dbReference type="HAMAP-Rule" id="MF_00121"/>
    </source>
</evidence>
<dbReference type="SMART" id="SM00845">
    <property type="entry name" value="GatB_Yqey"/>
    <property type="match status" value="1"/>
</dbReference>
<dbReference type="GO" id="GO:0016740">
    <property type="term" value="F:transferase activity"/>
    <property type="evidence" value="ECO:0007669"/>
    <property type="project" value="UniProtKB-KW"/>
</dbReference>
<keyword evidence="13" id="KW-1185">Reference proteome</keyword>
<evidence type="ECO:0000256" key="5">
    <source>
        <dbReference type="ARBA" id="ARBA00022840"/>
    </source>
</evidence>
<organism evidence="12 13">
    <name type="scientific">Weissella oryzae (strain DSM 25784 / JCM 18191 / LMG 30913 / SG25)</name>
    <dbReference type="NCBI Taxonomy" id="1329250"/>
    <lineage>
        <taxon>Bacteria</taxon>
        <taxon>Bacillati</taxon>
        <taxon>Bacillota</taxon>
        <taxon>Bacilli</taxon>
        <taxon>Lactobacillales</taxon>
        <taxon>Lactobacillaceae</taxon>
        <taxon>Weissella</taxon>
    </lineage>
</organism>
<dbReference type="InterPro" id="IPR006075">
    <property type="entry name" value="Asn/Gln-tRNA_Trfase_suB/E_cat"/>
</dbReference>
<dbReference type="GO" id="GO:0006412">
    <property type="term" value="P:translation"/>
    <property type="evidence" value="ECO:0007669"/>
    <property type="project" value="UniProtKB-UniRule"/>
</dbReference>
<dbReference type="GO" id="GO:0005524">
    <property type="term" value="F:ATP binding"/>
    <property type="evidence" value="ECO:0007669"/>
    <property type="project" value="UniProtKB-KW"/>
</dbReference>
<dbReference type="STRING" id="1329250.WOSG25_031080"/>
<dbReference type="RefSeq" id="WP_027698611.1">
    <property type="nucleotide sequence ID" value="NZ_DF820486.1"/>
</dbReference>
<dbReference type="EMBL" id="DF820486">
    <property type="protein sequence ID" value="GAK30511.1"/>
    <property type="molecule type" value="Genomic_DNA"/>
</dbReference>
<evidence type="ECO:0000256" key="9">
    <source>
        <dbReference type="ARBA" id="ARBA00047913"/>
    </source>
</evidence>
<dbReference type="SUPFAM" id="SSF89095">
    <property type="entry name" value="GatB/YqeY motif"/>
    <property type="match status" value="1"/>
</dbReference>
<evidence type="ECO:0000313" key="12">
    <source>
        <dbReference type="EMBL" id="GAK30511.1"/>
    </source>
</evidence>
<keyword evidence="6 10" id="KW-0648">Protein biosynthesis</keyword>
<proteinExistence type="inferred from homology"/>
<accession>A0A069CZI8</accession>
<evidence type="ECO:0000259" key="11">
    <source>
        <dbReference type="SMART" id="SM00845"/>
    </source>
</evidence>
<dbReference type="HAMAP" id="MF_00121">
    <property type="entry name" value="GatB"/>
    <property type="match status" value="1"/>
</dbReference>
<protein>
    <recommendedName>
        <fullName evidence="10">Aspartyl/glutamyl-tRNA(Asn/Gln) amidotransferase subunit B</fullName>
        <shortName evidence="10">Asp/Glu-ADT subunit B</shortName>
        <ecNumber evidence="10">6.3.5.-</ecNumber>
    </recommendedName>
</protein>
<dbReference type="EC" id="6.3.5.-" evidence="10"/>
<dbReference type="GO" id="GO:0070681">
    <property type="term" value="P:glutaminyl-tRNAGln biosynthesis via transamidation"/>
    <property type="evidence" value="ECO:0007669"/>
    <property type="project" value="TreeGrafter"/>
</dbReference>
<evidence type="ECO:0000256" key="2">
    <source>
        <dbReference type="ARBA" id="ARBA00011123"/>
    </source>
</evidence>
<keyword evidence="12" id="KW-0808">Transferase</keyword>
<dbReference type="SUPFAM" id="SSF55931">
    <property type="entry name" value="Glutamine synthetase/guanido kinase"/>
    <property type="match status" value="1"/>
</dbReference>
<sequence>MAVPNFETTIGLEVHVEMKTNSKAMSPSPVQFGATPNANTNVIDWGYPGVLPQANKGALDYGIRAALALGAEIRPVLHWDRKNYFYPDNPKAYQITQQFEPLASNGQLEIEVDGEKKLVGITELHVEEDAGKNTHGHDGYSYVDLNRQGTPLIEIVGAPDLHTPEEAYAYLEALRQTIQFSGVSDVKMQEGSMRVDANISIRPIGSQVHGERVELKNLNSLNYVRKALAYEEERQAKIYLAGGVVKQQTRRYDSASNVTVLMREKETADDYRYFPEPDLAPVHISQAWIEQVRTELPKSAPARRAHYIDTLGLEPYAAEVLTQTLEMSDFFDVMVAQGAEPVRSANYVMGEVNAFLNEAHLDLQETKLQPENLAAMIKMIEDGTISTKMAKRVFVAVTKGEDAVAFVEENGLKQLSDPATLTPIITGILDKNEQSIIDFHNGKDRAVGALVGQVMKQTKGNANPTVVNEILMAELQARKPE</sequence>
<dbReference type="NCBIfam" id="NF004012">
    <property type="entry name" value="PRK05477.1-2"/>
    <property type="match status" value="1"/>
</dbReference>
<evidence type="ECO:0000256" key="3">
    <source>
        <dbReference type="ARBA" id="ARBA00022598"/>
    </source>
</evidence>
<name>A0A069CZI8_WEIOS</name>
<dbReference type="Pfam" id="PF02934">
    <property type="entry name" value="GatB_N"/>
    <property type="match status" value="1"/>
</dbReference>
<comment type="function">
    <text evidence="7 10">Allows the formation of correctly charged Asn-tRNA(Asn) or Gln-tRNA(Gln) through the transamidation of misacylated Asp-tRNA(Asn) or Glu-tRNA(Gln) in organisms which lack either or both of asparaginyl-tRNA or glutaminyl-tRNA synthetases. The reaction takes place in the presence of glutamine and ATP through an activated phospho-Asp-tRNA(Asn) or phospho-Glu-tRNA(Gln).</text>
</comment>
<dbReference type="AlphaFoldDB" id="A0A069CZI8"/>
<evidence type="ECO:0000256" key="7">
    <source>
        <dbReference type="ARBA" id="ARBA00024799"/>
    </source>
</evidence>
<keyword evidence="4 10" id="KW-0547">Nucleotide-binding</keyword>
<dbReference type="InterPro" id="IPR003789">
    <property type="entry name" value="Asn/Gln_tRNA_amidoTrase-B-like"/>
</dbReference>
<dbReference type="NCBIfam" id="TIGR00133">
    <property type="entry name" value="gatB"/>
    <property type="match status" value="1"/>
</dbReference>
<dbReference type="PANTHER" id="PTHR11659">
    <property type="entry name" value="GLUTAMYL-TRNA GLN AMIDOTRANSFERASE SUBUNIT B MITOCHONDRIAL AND PROKARYOTIC PET112-RELATED"/>
    <property type="match status" value="1"/>
</dbReference>
<dbReference type="NCBIfam" id="NF004011">
    <property type="entry name" value="PRK05477.1-1"/>
    <property type="match status" value="1"/>
</dbReference>
<evidence type="ECO:0000256" key="4">
    <source>
        <dbReference type="ARBA" id="ARBA00022741"/>
    </source>
</evidence>
<dbReference type="Proteomes" id="UP000030643">
    <property type="component" value="Unassembled WGS sequence"/>
</dbReference>
<keyword evidence="3 10" id="KW-0436">Ligase</keyword>
<comment type="subunit">
    <text evidence="2 10">Heterotrimer of A, B and C subunits.</text>
</comment>
<dbReference type="FunFam" id="1.10.10.410:FF:000001">
    <property type="entry name" value="Aspartyl/glutamyl-tRNA(Asn/Gln) amidotransferase subunit B"/>
    <property type="match status" value="1"/>
</dbReference>
<feature type="domain" description="Asn/Gln amidotransferase" evidence="11">
    <location>
        <begin position="329"/>
        <end position="475"/>
    </location>
</feature>
<keyword evidence="5 10" id="KW-0067">ATP-binding</keyword>
<dbReference type="InterPro" id="IPR017959">
    <property type="entry name" value="Asn/Gln-tRNA_amidoTrfase_suB/E"/>
</dbReference>
<dbReference type="InterPro" id="IPR018027">
    <property type="entry name" value="Asn/Gln_amidotransferase"/>
</dbReference>
<dbReference type="InterPro" id="IPR004413">
    <property type="entry name" value="GatB"/>
</dbReference>
<comment type="catalytic activity">
    <reaction evidence="9 10">
        <text>L-glutamyl-tRNA(Gln) + L-glutamine + ATP + H2O = L-glutaminyl-tRNA(Gln) + L-glutamate + ADP + phosphate + H(+)</text>
        <dbReference type="Rhea" id="RHEA:17521"/>
        <dbReference type="Rhea" id="RHEA-COMP:9681"/>
        <dbReference type="Rhea" id="RHEA-COMP:9684"/>
        <dbReference type="ChEBI" id="CHEBI:15377"/>
        <dbReference type="ChEBI" id="CHEBI:15378"/>
        <dbReference type="ChEBI" id="CHEBI:29985"/>
        <dbReference type="ChEBI" id="CHEBI:30616"/>
        <dbReference type="ChEBI" id="CHEBI:43474"/>
        <dbReference type="ChEBI" id="CHEBI:58359"/>
        <dbReference type="ChEBI" id="CHEBI:78520"/>
        <dbReference type="ChEBI" id="CHEBI:78521"/>
        <dbReference type="ChEBI" id="CHEBI:456216"/>
    </reaction>
</comment>
<evidence type="ECO:0000256" key="1">
    <source>
        <dbReference type="ARBA" id="ARBA00005306"/>
    </source>
</evidence>
<evidence type="ECO:0000256" key="6">
    <source>
        <dbReference type="ARBA" id="ARBA00022917"/>
    </source>
</evidence>
<dbReference type="OrthoDB" id="9804078at2"/>
<evidence type="ECO:0000313" key="13">
    <source>
        <dbReference type="Proteomes" id="UP000030643"/>
    </source>
</evidence>
<comment type="catalytic activity">
    <reaction evidence="8 10">
        <text>L-aspartyl-tRNA(Asn) + L-glutamine + ATP + H2O = L-asparaginyl-tRNA(Asn) + L-glutamate + ADP + phosphate + 2 H(+)</text>
        <dbReference type="Rhea" id="RHEA:14513"/>
        <dbReference type="Rhea" id="RHEA-COMP:9674"/>
        <dbReference type="Rhea" id="RHEA-COMP:9677"/>
        <dbReference type="ChEBI" id="CHEBI:15377"/>
        <dbReference type="ChEBI" id="CHEBI:15378"/>
        <dbReference type="ChEBI" id="CHEBI:29985"/>
        <dbReference type="ChEBI" id="CHEBI:30616"/>
        <dbReference type="ChEBI" id="CHEBI:43474"/>
        <dbReference type="ChEBI" id="CHEBI:58359"/>
        <dbReference type="ChEBI" id="CHEBI:78515"/>
        <dbReference type="ChEBI" id="CHEBI:78516"/>
        <dbReference type="ChEBI" id="CHEBI:456216"/>
    </reaction>
</comment>
<comment type="similarity">
    <text evidence="1 10">Belongs to the GatB/GatE family. GatB subfamily.</text>
</comment>
<dbReference type="Pfam" id="PF02637">
    <property type="entry name" value="GatB_Yqey"/>
    <property type="match status" value="1"/>
</dbReference>
<dbReference type="Gene3D" id="1.10.10.410">
    <property type="match status" value="1"/>
</dbReference>